<keyword evidence="2" id="KW-0238">DNA-binding</keyword>
<evidence type="ECO:0000256" key="1">
    <source>
        <dbReference type="ARBA" id="ARBA00023015"/>
    </source>
</evidence>
<dbReference type="GO" id="GO:0043565">
    <property type="term" value="F:sequence-specific DNA binding"/>
    <property type="evidence" value="ECO:0007669"/>
    <property type="project" value="InterPro"/>
</dbReference>
<keyword evidence="1" id="KW-0805">Transcription regulation</keyword>
<reference evidence="6" key="1">
    <citation type="submission" date="2009-08" db="EMBL/GenBank/DDBJ databases">
        <title>The complete genome of Chitinophaga pinensis DSM 2588.</title>
        <authorList>
            <consortium name="US DOE Joint Genome Institute (JGI-PGF)"/>
            <person name="Lucas S."/>
            <person name="Copeland A."/>
            <person name="Lapidus A."/>
            <person name="Glavina del Rio T."/>
            <person name="Dalin E."/>
            <person name="Tice H."/>
            <person name="Bruce D."/>
            <person name="Goodwin L."/>
            <person name="Pitluck S."/>
            <person name="Kyrpides N."/>
            <person name="Mavromatis K."/>
            <person name="Ivanova N."/>
            <person name="Mikhailova N."/>
            <person name="Sims D."/>
            <person name="Meinche L."/>
            <person name="Brettin T."/>
            <person name="Detter J.C."/>
            <person name="Han C."/>
            <person name="Larimer F."/>
            <person name="Land M."/>
            <person name="Hauser L."/>
            <person name="Markowitz V."/>
            <person name="Cheng J.-F."/>
            <person name="Hugenholtz P."/>
            <person name="Woyke T."/>
            <person name="Wu D."/>
            <person name="Spring S."/>
            <person name="Klenk H.-P."/>
            <person name="Eisen J.A."/>
        </authorList>
    </citation>
    <scope>NUCLEOTIDE SEQUENCE [LARGE SCALE GENOMIC DNA]</scope>
    <source>
        <strain evidence="6">ATCC 43595 / DSM 2588 / LMG 13176 / NBRC 15968 / NCIMB 11800 / UQM 2034</strain>
    </source>
</reference>
<gene>
    <name evidence="5" type="ordered locus">Cpin_2428</name>
</gene>
<accession>A0A979G346</accession>
<dbReference type="InterPro" id="IPR009057">
    <property type="entry name" value="Homeodomain-like_sf"/>
</dbReference>
<dbReference type="SUPFAM" id="SSF46689">
    <property type="entry name" value="Homeodomain-like"/>
    <property type="match status" value="1"/>
</dbReference>
<feature type="domain" description="HTH araC/xylS-type" evidence="4">
    <location>
        <begin position="49"/>
        <end position="146"/>
    </location>
</feature>
<evidence type="ECO:0000313" key="6">
    <source>
        <dbReference type="Proteomes" id="UP000002215"/>
    </source>
</evidence>
<dbReference type="KEGG" id="cpi:Cpin_2428"/>
<dbReference type="Pfam" id="PF12833">
    <property type="entry name" value="HTH_18"/>
    <property type="match status" value="1"/>
</dbReference>
<dbReference type="PANTHER" id="PTHR43280">
    <property type="entry name" value="ARAC-FAMILY TRANSCRIPTIONAL REGULATOR"/>
    <property type="match status" value="1"/>
</dbReference>
<dbReference type="PROSITE" id="PS01124">
    <property type="entry name" value="HTH_ARAC_FAMILY_2"/>
    <property type="match status" value="1"/>
</dbReference>
<organism evidence="5 6">
    <name type="scientific">Chitinophaga pinensis (strain ATCC 43595 / DSM 2588 / LMG 13176 / NBRC 15968 / NCIMB 11800 / UQM 2034)</name>
    <dbReference type="NCBI Taxonomy" id="485918"/>
    <lineage>
        <taxon>Bacteria</taxon>
        <taxon>Pseudomonadati</taxon>
        <taxon>Bacteroidota</taxon>
        <taxon>Chitinophagia</taxon>
        <taxon>Chitinophagales</taxon>
        <taxon>Chitinophagaceae</taxon>
        <taxon>Chitinophaga</taxon>
    </lineage>
</organism>
<dbReference type="InterPro" id="IPR018060">
    <property type="entry name" value="HTH_AraC"/>
</dbReference>
<dbReference type="Gene3D" id="1.10.10.60">
    <property type="entry name" value="Homeodomain-like"/>
    <property type="match status" value="2"/>
</dbReference>
<dbReference type="GO" id="GO:0003700">
    <property type="term" value="F:DNA-binding transcription factor activity"/>
    <property type="evidence" value="ECO:0007669"/>
    <property type="project" value="InterPro"/>
</dbReference>
<proteinExistence type="predicted"/>
<dbReference type="Proteomes" id="UP000002215">
    <property type="component" value="Chromosome"/>
</dbReference>
<dbReference type="SMART" id="SM00342">
    <property type="entry name" value="HTH_ARAC"/>
    <property type="match status" value="1"/>
</dbReference>
<evidence type="ECO:0000313" key="5">
    <source>
        <dbReference type="EMBL" id="ACU59919.1"/>
    </source>
</evidence>
<dbReference type="AlphaFoldDB" id="A0A979G346"/>
<evidence type="ECO:0000256" key="3">
    <source>
        <dbReference type="ARBA" id="ARBA00023163"/>
    </source>
</evidence>
<dbReference type="EMBL" id="CP001699">
    <property type="protein sequence ID" value="ACU59919.1"/>
    <property type="molecule type" value="Genomic_DNA"/>
</dbReference>
<dbReference type="PANTHER" id="PTHR43280:SF32">
    <property type="entry name" value="TRANSCRIPTIONAL REGULATORY PROTEIN"/>
    <property type="match status" value="1"/>
</dbReference>
<protein>
    <submittedName>
        <fullName evidence="5">Transcriptional regulator, AraC family</fullName>
    </submittedName>
</protein>
<evidence type="ECO:0000259" key="4">
    <source>
        <dbReference type="PROSITE" id="PS01124"/>
    </source>
</evidence>
<reference evidence="5 6" key="2">
    <citation type="journal article" date="2010" name="Stand. Genomic Sci.">
        <title>Complete genome sequence of Chitinophaga pinensis type strain (UQM 2034).</title>
        <authorList>
            <person name="Glavina Del Rio T."/>
            <person name="Abt B."/>
            <person name="Spring S."/>
            <person name="Lapidus A."/>
            <person name="Nolan M."/>
            <person name="Tice H."/>
            <person name="Copeland A."/>
            <person name="Cheng J.F."/>
            <person name="Chen F."/>
            <person name="Bruce D."/>
            <person name="Goodwin L."/>
            <person name="Pitluck S."/>
            <person name="Ivanova N."/>
            <person name="Mavromatis K."/>
            <person name="Mikhailova N."/>
            <person name="Pati A."/>
            <person name="Chen A."/>
            <person name="Palaniappan K."/>
            <person name="Land M."/>
            <person name="Hauser L."/>
            <person name="Chang Y.J."/>
            <person name="Jeffries C.D."/>
            <person name="Chain P."/>
            <person name="Saunders E."/>
            <person name="Detter J.C."/>
            <person name="Brettin T."/>
            <person name="Rohde M."/>
            <person name="Goker M."/>
            <person name="Bristow J."/>
            <person name="Eisen J.A."/>
            <person name="Markowitz V."/>
            <person name="Hugenholtz P."/>
            <person name="Kyrpides N.C."/>
            <person name="Klenk H.P."/>
            <person name="Lucas S."/>
        </authorList>
    </citation>
    <scope>NUCLEOTIDE SEQUENCE [LARGE SCALE GENOMIC DNA]</scope>
    <source>
        <strain evidence="6">ATCC 43595 / DSM 2588 / LMG 13176 / NBRC 15968 / NCIMB 11800 / UQM 2034</strain>
    </source>
</reference>
<evidence type="ECO:0000256" key="2">
    <source>
        <dbReference type="ARBA" id="ARBA00023125"/>
    </source>
</evidence>
<dbReference type="RefSeq" id="WP_012790095.1">
    <property type="nucleotide sequence ID" value="NC_013132.1"/>
</dbReference>
<keyword evidence="3" id="KW-0804">Transcription</keyword>
<sequence length="151" mass="17596">MITVLSSPARNSVVSLVVSKEQAEKIKVPKKYVSRKEEIFQNYLQLIDQHLTDLLAGNVEEMFELRDFAEALFIHPTHFSNVIKEHTGYHPCYFYEEKLLNIAKELLMDNKYSVADVAALLTYDPSNFTKWFKAFEGMTPSQYRKQLTIRN</sequence>
<name>A0A979G346_CHIPD</name>